<dbReference type="OrthoDB" id="2867507at2759"/>
<evidence type="ECO:0000313" key="7">
    <source>
        <dbReference type="EMBL" id="OSX57118.1"/>
    </source>
</evidence>
<evidence type="ECO:0000256" key="3">
    <source>
        <dbReference type="ARBA" id="ARBA00023052"/>
    </source>
</evidence>
<dbReference type="CDD" id="cd07035">
    <property type="entry name" value="TPP_PYR_POX_like"/>
    <property type="match status" value="1"/>
</dbReference>
<dbReference type="Proteomes" id="UP000194127">
    <property type="component" value="Unassembled WGS sequence"/>
</dbReference>
<evidence type="ECO:0000259" key="6">
    <source>
        <dbReference type="Pfam" id="PF02776"/>
    </source>
</evidence>
<organism evidence="7 8">
    <name type="scientific">Postia placenta MAD-698-R-SB12</name>
    <dbReference type="NCBI Taxonomy" id="670580"/>
    <lineage>
        <taxon>Eukaryota</taxon>
        <taxon>Fungi</taxon>
        <taxon>Dikarya</taxon>
        <taxon>Basidiomycota</taxon>
        <taxon>Agaricomycotina</taxon>
        <taxon>Agaricomycetes</taxon>
        <taxon>Polyporales</taxon>
        <taxon>Adustoporiaceae</taxon>
        <taxon>Rhodonia</taxon>
    </lineage>
</organism>
<comment type="similarity">
    <text evidence="2">Belongs to the TPP enzyme family.</text>
</comment>
<dbReference type="GO" id="GO:0009099">
    <property type="term" value="P:L-valine biosynthetic process"/>
    <property type="evidence" value="ECO:0007669"/>
    <property type="project" value="TreeGrafter"/>
</dbReference>
<dbReference type="GO" id="GO:0005948">
    <property type="term" value="C:acetolactate synthase complex"/>
    <property type="evidence" value="ECO:0007669"/>
    <property type="project" value="TreeGrafter"/>
</dbReference>
<dbReference type="InterPro" id="IPR029035">
    <property type="entry name" value="DHS-like_NAD/FAD-binding_dom"/>
</dbReference>
<dbReference type="InterPro" id="IPR011766">
    <property type="entry name" value="TPP_enzyme_TPP-bd"/>
</dbReference>
<evidence type="ECO:0000256" key="1">
    <source>
        <dbReference type="ARBA" id="ARBA00004173"/>
    </source>
</evidence>
<dbReference type="Gene3D" id="3.40.50.1220">
    <property type="entry name" value="TPP-binding domain"/>
    <property type="match status" value="1"/>
</dbReference>
<dbReference type="GeneID" id="36332139"/>
<dbReference type="PANTHER" id="PTHR18968">
    <property type="entry name" value="THIAMINE PYROPHOSPHATE ENZYMES"/>
    <property type="match status" value="1"/>
</dbReference>
<dbReference type="AlphaFoldDB" id="A0A1X6MLB5"/>
<dbReference type="InterPro" id="IPR029061">
    <property type="entry name" value="THDP-binding"/>
</dbReference>
<dbReference type="GO" id="GO:0003984">
    <property type="term" value="F:acetolactate synthase activity"/>
    <property type="evidence" value="ECO:0007669"/>
    <property type="project" value="TreeGrafter"/>
</dbReference>
<dbReference type="GO" id="GO:0005739">
    <property type="term" value="C:mitochondrion"/>
    <property type="evidence" value="ECO:0007669"/>
    <property type="project" value="UniProtKB-SubCell"/>
</dbReference>
<dbReference type="GO" id="GO:0009097">
    <property type="term" value="P:isoleucine biosynthetic process"/>
    <property type="evidence" value="ECO:0007669"/>
    <property type="project" value="TreeGrafter"/>
</dbReference>
<evidence type="ECO:0000256" key="4">
    <source>
        <dbReference type="ARBA" id="ARBA00023128"/>
    </source>
</evidence>
<keyword evidence="4" id="KW-0496">Mitochondrion</keyword>
<dbReference type="Pfam" id="PF02775">
    <property type="entry name" value="TPP_enzyme_C"/>
    <property type="match status" value="1"/>
</dbReference>
<evidence type="ECO:0000259" key="5">
    <source>
        <dbReference type="Pfam" id="PF02775"/>
    </source>
</evidence>
<keyword evidence="3" id="KW-0786">Thiamine pyrophosphate</keyword>
<sequence length="600" mass="64131">MYTTASVFLATLSRVGVTHIFANWGNDHPAFLEELERQRAEEGKPLLDVVTCPNEMVALSAAQGYASVTGKPAAVIVHVDVGTQALAGAVHNVDKGQAPVIIFAGASPFSVSGELKGSKNEWPMWGQDVPDQPAIVRQYMRHTAQIMSGKTTAKQLMRAWQFATSGPQGPVYLWARRETLQEEVSDAIFKSQLDLTKWPSIQPGGLSPIAVERIVGALSSANFPLIIAANSGRNPRTVPLLTALCQLRSIAVYTSVCAALCIPHNEPYLIGSSVDGKNAFLELADVVILLEVGVPWIEATGTKLRDGARVFIIDSDPLKHNYGWSHVDAEMICTADAETALGQLVDAIRTADLSAANTQVVAQVAERRTRIQALHDKWMSDLAAAEAVQSVAGGIPSVHFILGALRDAVVSQTPSRGEKVLWLNEAISKHGEVWNHIQPVHPGSMITSGASSLGWALGAAVGARLGAQVAGIDYDLVAAVVGDGTFLFGVPSTAYWMARRYNTPFLTVIFNNGGWASPRASLLGMHPDGLGSKVSGRQLSVGFGPEPEMPDYAQIAVAAGGAWGRRVEHADEIRAVLEEAVRVVVQEKRSAVVDCVIEQI</sequence>
<feature type="domain" description="Thiamine pyrophosphate enzyme N-terminal TPP-binding" evidence="6">
    <location>
        <begin position="3"/>
        <end position="113"/>
    </location>
</feature>
<dbReference type="CDD" id="cd02002">
    <property type="entry name" value="TPP_BFDC"/>
    <property type="match status" value="1"/>
</dbReference>
<dbReference type="SUPFAM" id="SSF52518">
    <property type="entry name" value="Thiamin diphosphate-binding fold (THDP-binding)"/>
    <property type="match status" value="2"/>
</dbReference>
<evidence type="ECO:0000313" key="8">
    <source>
        <dbReference type="Proteomes" id="UP000194127"/>
    </source>
</evidence>
<dbReference type="Gene3D" id="3.40.50.970">
    <property type="match status" value="2"/>
</dbReference>
<dbReference type="EMBL" id="KZ110609">
    <property type="protein sequence ID" value="OSX57118.1"/>
    <property type="molecule type" value="Genomic_DNA"/>
</dbReference>
<keyword evidence="8" id="KW-1185">Reference proteome</keyword>
<dbReference type="SUPFAM" id="SSF52467">
    <property type="entry name" value="DHS-like NAD/FAD-binding domain"/>
    <property type="match status" value="1"/>
</dbReference>
<dbReference type="RefSeq" id="XP_024333912.1">
    <property type="nucleotide sequence ID" value="XM_024487190.1"/>
</dbReference>
<protein>
    <recommendedName>
        <fullName evidence="9">Thiamine pyrophosphate enzyme TPP-binding domain-containing protein</fullName>
    </recommendedName>
</protein>
<dbReference type="STRING" id="670580.A0A1X6MLB5"/>
<evidence type="ECO:0000256" key="2">
    <source>
        <dbReference type="ARBA" id="ARBA00007812"/>
    </source>
</evidence>
<reference evidence="7 8" key="1">
    <citation type="submission" date="2017-04" db="EMBL/GenBank/DDBJ databases">
        <title>Genome Sequence of the Model Brown-Rot Fungus Postia placenta SB12.</title>
        <authorList>
            <consortium name="DOE Joint Genome Institute"/>
            <person name="Gaskell J."/>
            <person name="Kersten P."/>
            <person name="Larrondo L.F."/>
            <person name="Canessa P."/>
            <person name="Martinez D."/>
            <person name="Hibbett D."/>
            <person name="Schmoll M."/>
            <person name="Kubicek C.P."/>
            <person name="Martinez A.T."/>
            <person name="Yadav J."/>
            <person name="Master E."/>
            <person name="Magnuson J.K."/>
            <person name="James T."/>
            <person name="Yaver D."/>
            <person name="Berka R."/>
            <person name="Labutti K."/>
            <person name="Lipzen A."/>
            <person name="Aerts A."/>
            <person name="Barry K."/>
            <person name="Henrissat B."/>
            <person name="Blanchette R."/>
            <person name="Grigoriev I."/>
            <person name="Cullen D."/>
        </authorList>
    </citation>
    <scope>NUCLEOTIDE SEQUENCE [LARGE SCALE GENOMIC DNA]</scope>
    <source>
        <strain evidence="7 8">MAD-698-R-SB12</strain>
    </source>
</reference>
<dbReference type="GO" id="GO:0030976">
    <property type="term" value="F:thiamine pyrophosphate binding"/>
    <property type="evidence" value="ECO:0007669"/>
    <property type="project" value="InterPro"/>
</dbReference>
<dbReference type="InterPro" id="IPR012001">
    <property type="entry name" value="Thiamin_PyroP_enz_TPP-bd_dom"/>
</dbReference>
<dbReference type="Pfam" id="PF02776">
    <property type="entry name" value="TPP_enzyme_N"/>
    <property type="match status" value="1"/>
</dbReference>
<gene>
    <name evidence="7" type="ORF">POSPLADRAFT_1157476</name>
</gene>
<accession>A0A1X6MLB5</accession>
<dbReference type="PANTHER" id="PTHR18968:SF164">
    <property type="entry name" value="PYRUVATE DECARBOXYLASE"/>
    <property type="match status" value="1"/>
</dbReference>
<dbReference type="GO" id="GO:0050660">
    <property type="term" value="F:flavin adenine dinucleotide binding"/>
    <property type="evidence" value="ECO:0007669"/>
    <property type="project" value="TreeGrafter"/>
</dbReference>
<name>A0A1X6MLB5_9APHY</name>
<dbReference type="NCBIfam" id="NF006203">
    <property type="entry name" value="PRK08327.1"/>
    <property type="match status" value="1"/>
</dbReference>
<evidence type="ECO:0008006" key="9">
    <source>
        <dbReference type="Google" id="ProtNLM"/>
    </source>
</evidence>
<feature type="domain" description="Thiamine pyrophosphate enzyme TPP-binding" evidence="5">
    <location>
        <begin position="433"/>
        <end position="595"/>
    </location>
</feature>
<proteinExistence type="inferred from homology"/>
<comment type="subcellular location">
    <subcellularLocation>
        <location evidence="1">Mitochondrion</location>
    </subcellularLocation>
</comment>
<dbReference type="InterPro" id="IPR045229">
    <property type="entry name" value="TPP_enz"/>
</dbReference>